<feature type="region of interest" description="Disordered" evidence="3">
    <location>
        <begin position="89"/>
        <end position="117"/>
    </location>
</feature>
<evidence type="ECO:0000256" key="4">
    <source>
        <dbReference type="SAM" id="Phobius"/>
    </source>
</evidence>
<dbReference type="InterPro" id="IPR036869">
    <property type="entry name" value="J_dom_sf"/>
</dbReference>
<comment type="caution">
    <text evidence="6">The sequence shown here is derived from an EMBL/GenBank/DDBJ whole genome shotgun (WGS) entry which is preliminary data.</text>
</comment>
<dbReference type="EMBL" id="MYFO01000017">
    <property type="protein sequence ID" value="TFE86745.1"/>
    <property type="molecule type" value="Genomic_DNA"/>
</dbReference>
<organism evidence="6 7">
    <name type="scientific">Paenibacillus athensensis</name>
    <dbReference type="NCBI Taxonomy" id="1967502"/>
    <lineage>
        <taxon>Bacteria</taxon>
        <taxon>Bacillati</taxon>
        <taxon>Bacillota</taxon>
        <taxon>Bacilli</taxon>
        <taxon>Bacillales</taxon>
        <taxon>Paenibacillaceae</taxon>
        <taxon>Paenibacillus</taxon>
    </lineage>
</organism>
<feature type="domain" description="J" evidence="5">
    <location>
        <begin position="2"/>
        <end position="92"/>
    </location>
</feature>
<dbReference type="GO" id="GO:0006260">
    <property type="term" value="P:DNA replication"/>
    <property type="evidence" value="ECO:0007669"/>
    <property type="project" value="UniProtKB-KW"/>
</dbReference>
<protein>
    <recommendedName>
        <fullName evidence="5">J domain-containing protein</fullName>
    </recommendedName>
</protein>
<dbReference type="SUPFAM" id="SSF46565">
    <property type="entry name" value="Chaperone J-domain"/>
    <property type="match status" value="1"/>
</dbReference>
<dbReference type="PROSITE" id="PS50076">
    <property type="entry name" value="DNAJ_2"/>
    <property type="match status" value="1"/>
</dbReference>
<dbReference type="Gene3D" id="1.10.287.110">
    <property type="entry name" value="DnaJ domain"/>
    <property type="match status" value="1"/>
</dbReference>
<dbReference type="CDD" id="cd06257">
    <property type="entry name" value="DnaJ"/>
    <property type="match status" value="1"/>
</dbReference>
<reference evidence="6 7" key="1">
    <citation type="submission" date="2017-03" db="EMBL/GenBank/DDBJ databases">
        <title>Isolation of Levoglucosan Utilizing Bacteria.</title>
        <authorList>
            <person name="Arya A.S."/>
        </authorList>
    </citation>
    <scope>NUCLEOTIDE SEQUENCE [LARGE SCALE GENOMIC DNA]</scope>
    <source>
        <strain evidence="6 7">MEC069</strain>
    </source>
</reference>
<keyword evidence="7" id="KW-1185">Reference proteome</keyword>
<keyword evidence="4" id="KW-0812">Transmembrane</keyword>
<accession>A0A4Y8PZJ4</accession>
<name>A0A4Y8PZJ4_9BACL</name>
<evidence type="ECO:0000256" key="3">
    <source>
        <dbReference type="SAM" id="MobiDB-lite"/>
    </source>
</evidence>
<keyword evidence="2" id="KW-0346">Stress response</keyword>
<dbReference type="RefSeq" id="WP_134753883.1">
    <property type="nucleotide sequence ID" value="NZ_MYFO02000003.1"/>
</dbReference>
<evidence type="ECO:0000256" key="2">
    <source>
        <dbReference type="ARBA" id="ARBA00023016"/>
    </source>
</evidence>
<evidence type="ECO:0000313" key="7">
    <source>
        <dbReference type="Proteomes" id="UP000298246"/>
    </source>
</evidence>
<evidence type="ECO:0000259" key="5">
    <source>
        <dbReference type="PROSITE" id="PS50076"/>
    </source>
</evidence>
<dbReference type="AlphaFoldDB" id="A0A4Y8PZJ4"/>
<dbReference type="Proteomes" id="UP000298246">
    <property type="component" value="Unassembled WGS sequence"/>
</dbReference>
<dbReference type="SMART" id="SM00271">
    <property type="entry name" value="DnaJ"/>
    <property type="match status" value="1"/>
</dbReference>
<feature type="compositionally biased region" description="Basic and acidic residues" evidence="3">
    <location>
        <begin position="95"/>
        <end position="112"/>
    </location>
</feature>
<evidence type="ECO:0000313" key="6">
    <source>
        <dbReference type="EMBL" id="TFE86745.1"/>
    </source>
</evidence>
<feature type="transmembrane region" description="Helical" evidence="4">
    <location>
        <begin position="259"/>
        <end position="282"/>
    </location>
</feature>
<keyword evidence="4" id="KW-1133">Transmembrane helix</keyword>
<keyword evidence="4" id="KW-0472">Membrane</keyword>
<gene>
    <name evidence="6" type="ORF">B5M42_14080</name>
</gene>
<dbReference type="OrthoDB" id="9816462at2"/>
<sequence>MNCWAVLGIARTTDTSIIKKAYKQQLLIHHPEDDPAGYQTVREAYAAAMNEAKRQAKLSQANAETIAYAQVNTQDEAAGDEQVNRRLYRLGGSDLDDKGDTETSGGRDDEQRPVTTRRYLAKDIHDQARVENDFMTHLARLYHDPDQRDDPEAWQALFSHDVLWDIQSKSAIDQRMLRFFSNNYNLNNNVWITIETHTGLFDKMTKNADRYSACFVDTYALATQQINVPSRRNMAAAYEGQMIKVPSVSWWRFCFRIPITWIVLGVIGHGVVIPFYLIYVLVRMVLFVKRRNWKIIMWEYTCTYVNSWGMRYDFKYIDIIKIVQRYKMVTVYLKNKKIRIRPERVHNLDQLLTKMSRYQGADGEAIIVRELG</sequence>
<proteinExistence type="predicted"/>
<evidence type="ECO:0000256" key="1">
    <source>
        <dbReference type="ARBA" id="ARBA00022705"/>
    </source>
</evidence>
<dbReference type="InterPro" id="IPR001623">
    <property type="entry name" value="DnaJ_domain"/>
</dbReference>
<keyword evidence="1" id="KW-0235">DNA replication</keyword>